<feature type="domain" description="Transposase TnpC homeodomain" evidence="3">
    <location>
        <begin position="51"/>
        <end position="126"/>
    </location>
</feature>
<evidence type="ECO:0000313" key="5">
    <source>
        <dbReference type="EMBL" id="MCI4684936.1"/>
    </source>
</evidence>
<dbReference type="Pfam" id="PF13007">
    <property type="entry name" value="LZ_Tnp_IS66"/>
    <property type="match status" value="1"/>
</dbReference>
<dbReference type="PANTHER" id="PTHR33678">
    <property type="entry name" value="BLL1576 PROTEIN"/>
    <property type="match status" value="1"/>
</dbReference>
<dbReference type="EMBL" id="JAIVFP010000004">
    <property type="protein sequence ID" value="MCI4685073.1"/>
    <property type="molecule type" value="Genomic_DNA"/>
</dbReference>
<dbReference type="InterPro" id="IPR004291">
    <property type="entry name" value="Transposase_IS66_central"/>
</dbReference>
<dbReference type="InterPro" id="IPR039552">
    <property type="entry name" value="IS66_C"/>
</dbReference>
<dbReference type="RefSeq" id="WP_243068968.1">
    <property type="nucleotide sequence ID" value="NZ_JAIVFK010000087.1"/>
</dbReference>
<dbReference type="PANTHER" id="PTHR33678:SF1">
    <property type="entry name" value="BLL1576 PROTEIN"/>
    <property type="match status" value="1"/>
</dbReference>
<evidence type="ECO:0000259" key="4">
    <source>
        <dbReference type="Pfam" id="PF13817"/>
    </source>
</evidence>
<dbReference type="Pfam" id="PF03050">
    <property type="entry name" value="DDE_Tnp_IS66"/>
    <property type="match status" value="1"/>
</dbReference>
<dbReference type="NCBIfam" id="NF033517">
    <property type="entry name" value="transpos_IS66"/>
    <property type="match status" value="1"/>
</dbReference>
<keyword evidence="7" id="KW-1185">Reference proteome</keyword>
<evidence type="ECO:0000259" key="3">
    <source>
        <dbReference type="Pfam" id="PF13007"/>
    </source>
</evidence>
<name>A0ABS9ZBN7_9HYPH</name>
<dbReference type="InterPro" id="IPR024474">
    <property type="entry name" value="Znf_dom_IS66"/>
</dbReference>
<reference evidence="6" key="1">
    <citation type="journal article" date="2022" name="ISME J.">
        <title>Identification of active gaseous-alkane degraders at natural gas seeps.</title>
        <authorList>
            <person name="Farhan Ul Haque M."/>
            <person name="Hernandez M."/>
            <person name="Crombie A.T."/>
            <person name="Murrell J.C."/>
        </authorList>
    </citation>
    <scope>NUCLEOTIDE SEQUENCE</scope>
    <source>
        <strain evidence="6">PC2</strain>
    </source>
</reference>
<evidence type="ECO:0000313" key="6">
    <source>
        <dbReference type="EMBL" id="MCI4685073.1"/>
    </source>
</evidence>
<organism evidence="6 7">
    <name type="scientific">Candidatus Rhodoblastus alkanivorans</name>
    <dbReference type="NCBI Taxonomy" id="2954117"/>
    <lineage>
        <taxon>Bacteria</taxon>
        <taxon>Pseudomonadati</taxon>
        <taxon>Pseudomonadota</taxon>
        <taxon>Alphaproteobacteria</taxon>
        <taxon>Hyphomicrobiales</taxon>
        <taxon>Rhodoblastaceae</taxon>
        <taxon>Rhodoblastus</taxon>
    </lineage>
</organism>
<sequence length="550" mass="60688">MAPARDALPDDIAALKAALIVERANAVEVAAELAVARAKASEDLALIAQQKLRIAKLERQIYGQKSERSERLVDQLALAFEEAEAGATEDELAAEKAVALATNVRGFTRKRPERNTFPDHLPRERVVIAPPTACECCGGKRLRKLGEDVTRTLESQPRQWKVVETVREKFTCRDCEKISQAPAPFHVIARGWAGPSLLAMIVFEKFGQHQPLNRQAERYALEGVPIAMSTMADAVGSVCAALAPVLRLVEAHVMAAERLHGDDTTVPVLAEGKTDTGRCWVYVRDDKPFGGAGPPAAMFYYSRNRRGEHPQSHLAGYSGIFQADAFEGYGKLYQADRKPGPIKEAACWVHARRPFFAMADIEENARRKAAGKKEIPLSPIAIEVVRRIDALFEIERIINGKSAAERLAVRQKLSRPLVEDLQVYMREQAARLSRGHDLVKAINYILKRWAAFTLFLDDGRVCLSNNAAERGLRGIALGRKSWLFCGSDRGGERAAAMYSLIITCKMNGVDPQAWLADVLSRIAGHPAHRLDELAPWNWKPQAPANSAQAA</sequence>
<evidence type="ECO:0000259" key="2">
    <source>
        <dbReference type="Pfam" id="PF13005"/>
    </source>
</evidence>
<feature type="domain" description="Transposase IS66 zinc-finger binding" evidence="2">
    <location>
        <begin position="131"/>
        <end position="176"/>
    </location>
</feature>
<dbReference type="EMBL" id="JAIVFP010000002">
    <property type="protein sequence ID" value="MCI4684936.1"/>
    <property type="molecule type" value="Genomic_DNA"/>
</dbReference>
<comment type="caution">
    <text evidence="6">The sequence shown here is derived from an EMBL/GenBank/DDBJ whole genome shotgun (WGS) entry which is preliminary data.</text>
</comment>
<dbReference type="Pfam" id="PF13005">
    <property type="entry name" value="zf-IS66"/>
    <property type="match status" value="1"/>
</dbReference>
<dbReference type="InterPro" id="IPR024463">
    <property type="entry name" value="Transposase_TnpC_homeodom"/>
</dbReference>
<evidence type="ECO:0000259" key="1">
    <source>
        <dbReference type="Pfam" id="PF03050"/>
    </source>
</evidence>
<dbReference type="Pfam" id="PF13817">
    <property type="entry name" value="DDE_Tnp_IS66_C"/>
    <property type="match status" value="1"/>
</dbReference>
<proteinExistence type="predicted"/>
<evidence type="ECO:0000313" key="7">
    <source>
        <dbReference type="Proteomes" id="UP001139104"/>
    </source>
</evidence>
<feature type="domain" description="Transposase IS66 C-terminal" evidence="4">
    <location>
        <begin position="499"/>
        <end position="536"/>
    </location>
</feature>
<dbReference type="InterPro" id="IPR052344">
    <property type="entry name" value="Transposase-related"/>
</dbReference>
<gene>
    <name evidence="5" type="ORF">K2U94_19550</name>
    <name evidence="6" type="ORF">K2U94_20320</name>
</gene>
<dbReference type="Proteomes" id="UP001139104">
    <property type="component" value="Unassembled WGS sequence"/>
</dbReference>
<accession>A0ABS9ZBN7</accession>
<feature type="domain" description="Transposase IS66 central" evidence="1">
    <location>
        <begin position="190"/>
        <end position="492"/>
    </location>
</feature>
<protein>
    <submittedName>
        <fullName evidence="6">IS66 family transposase</fullName>
    </submittedName>
</protein>